<gene>
    <name evidence="1" type="ORF">BN1321_110002</name>
</gene>
<reference evidence="1 2" key="1">
    <citation type="submission" date="2015-04" db="EMBL/GenBank/DDBJ databases">
        <authorList>
            <person name="Syromyatnikov M.Y."/>
            <person name="Popov V.N."/>
        </authorList>
    </citation>
    <scope>NUCLEOTIDE SEQUENCE [LARGE SCALE GENOMIC DNA]</scope>
    <source>
        <strain evidence="1 2">AH1</strain>
    </source>
</reference>
<protein>
    <submittedName>
        <fullName evidence="1">Uncharacterized protein</fullName>
    </submittedName>
</protein>
<proteinExistence type="predicted"/>
<name>A0A0U1ME69_STAAU</name>
<dbReference type="Proteomes" id="UP000039437">
    <property type="component" value="Unassembled WGS sequence"/>
</dbReference>
<evidence type="ECO:0000313" key="1">
    <source>
        <dbReference type="EMBL" id="CRI07672.1"/>
    </source>
</evidence>
<dbReference type="AlphaFoldDB" id="A0A0U1ME69"/>
<evidence type="ECO:0000313" key="2">
    <source>
        <dbReference type="Proteomes" id="UP000039437"/>
    </source>
</evidence>
<sequence>MYIAQAKCPSNLNALSFLLSKNTSHSKANKKGKHSNFEYLPFLYIVFNINIYGGGRGIRTPASR</sequence>
<dbReference type="EMBL" id="CVOQ01000003">
    <property type="protein sequence ID" value="CRI07672.1"/>
    <property type="molecule type" value="Genomic_DNA"/>
</dbReference>
<organism evidence="1 2">
    <name type="scientific">Staphylococcus aureus</name>
    <dbReference type="NCBI Taxonomy" id="1280"/>
    <lineage>
        <taxon>Bacteria</taxon>
        <taxon>Bacillati</taxon>
        <taxon>Bacillota</taxon>
        <taxon>Bacilli</taxon>
        <taxon>Bacillales</taxon>
        <taxon>Staphylococcaceae</taxon>
        <taxon>Staphylococcus</taxon>
    </lineage>
</organism>
<accession>A0A0U1ME69</accession>